<dbReference type="InParanoid" id="A0A165K7T1"/>
<dbReference type="Proteomes" id="UP000077266">
    <property type="component" value="Unassembled WGS sequence"/>
</dbReference>
<proteinExistence type="predicted"/>
<dbReference type="AlphaFoldDB" id="A0A165K7T1"/>
<dbReference type="EMBL" id="KV425949">
    <property type="protein sequence ID" value="KZV95927.1"/>
    <property type="molecule type" value="Genomic_DNA"/>
</dbReference>
<evidence type="ECO:0008006" key="3">
    <source>
        <dbReference type="Google" id="ProtNLM"/>
    </source>
</evidence>
<keyword evidence="2" id="KW-1185">Reference proteome</keyword>
<name>A0A165K7T1_EXIGL</name>
<evidence type="ECO:0000313" key="1">
    <source>
        <dbReference type="EMBL" id="KZV95927.1"/>
    </source>
</evidence>
<sequence length="486" mass="54145">MSLVPSPGSHATLRFIFEHLWTDDGSLEAAVLVSKSWRKVGTESGKLWTVFNLRLVGPAPPNIATFLARSRGYPVDITVSFGTVTTSGSPDDRKTRLYHAHCLTALCEHLPHTRRLVLRTAPGIVLPPAQVTDLLMSRADVLELLHWDLAFPPVLPHNVFQATASRLTVVEARPSQLHCVHYKCSCAVHAIARRATNFSPLHYDSGFQLQSLFRTFENLQTLTLGAPLPTAEQAPDIAALGQKLKRLVIFDSPGVAFDSTLVLLGHAAVKAITIYNATSRTMKRLRQSFHELQLDPASNRDLIVARTRVGLERIFVSDDGDDDFSVVQKDLLEGSGLQRLTVKSSYLGSRSWLRDMAGLAQSSQSNTKVLLSHLTIVISGDADDPFPHVRSILPHERISMHELDTLCFSRSPRFDDIKHELAEEPNATCWLYGDHVNRVFDRAIETRKEVFGRLELDGIQLRPTVRYSLSQISRDLAFMNVQVAKV</sequence>
<gene>
    <name evidence="1" type="ORF">EXIGLDRAFT_734215</name>
</gene>
<organism evidence="1 2">
    <name type="scientific">Exidia glandulosa HHB12029</name>
    <dbReference type="NCBI Taxonomy" id="1314781"/>
    <lineage>
        <taxon>Eukaryota</taxon>
        <taxon>Fungi</taxon>
        <taxon>Dikarya</taxon>
        <taxon>Basidiomycota</taxon>
        <taxon>Agaricomycotina</taxon>
        <taxon>Agaricomycetes</taxon>
        <taxon>Auriculariales</taxon>
        <taxon>Exidiaceae</taxon>
        <taxon>Exidia</taxon>
    </lineage>
</organism>
<accession>A0A165K7T1</accession>
<reference evidence="1 2" key="1">
    <citation type="journal article" date="2016" name="Mol. Biol. Evol.">
        <title>Comparative Genomics of Early-Diverging Mushroom-Forming Fungi Provides Insights into the Origins of Lignocellulose Decay Capabilities.</title>
        <authorList>
            <person name="Nagy L.G."/>
            <person name="Riley R."/>
            <person name="Tritt A."/>
            <person name="Adam C."/>
            <person name="Daum C."/>
            <person name="Floudas D."/>
            <person name="Sun H."/>
            <person name="Yadav J.S."/>
            <person name="Pangilinan J."/>
            <person name="Larsson K.H."/>
            <person name="Matsuura K."/>
            <person name="Barry K."/>
            <person name="Labutti K."/>
            <person name="Kuo R."/>
            <person name="Ohm R.A."/>
            <person name="Bhattacharya S.S."/>
            <person name="Shirouzu T."/>
            <person name="Yoshinaga Y."/>
            <person name="Martin F.M."/>
            <person name="Grigoriev I.V."/>
            <person name="Hibbett D.S."/>
        </authorList>
    </citation>
    <scope>NUCLEOTIDE SEQUENCE [LARGE SCALE GENOMIC DNA]</scope>
    <source>
        <strain evidence="1 2">HHB12029</strain>
    </source>
</reference>
<evidence type="ECO:0000313" key="2">
    <source>
        <dbReference type="Proteomes" id="UP000077266"/>
    </source>
</evidence>
<protein>
    <recommendedName>
        <fullName evidence="3">F-box domain-containing protein</fullName>
    </recommendedName>
</protein>